<evidence type="ECO:0000256" key="8">
    <source>
        <dbReference type="ARBA" id="ARBA00048679"/>
    </source>
</evidence>
<dbReference type="Gene3D" id="3.30.200.20">
    <property type="entry name" value="Phosphorylase Kinase, domain 1"/>
    <property type="match status" value="1"/>
</dbReference>
<comment type="catalytic activity">
    <reaction evidence="8">
        <text>L-seryl-[protein] + ATP = O-phospho-L-seryl-[protein] + ADP + H(+)</text>
        <dbReference type="Rhea" id="RHEA:17989"/>
        <dbReference type="Rhea" id="RHEA-COMP:9863"/>
        <dbReference type="Rhea" id="RHEA-COMP:11604"/>
        <dbReference type="ChEBI" id="CHEBI:15378"/>
        <dbReference type="ChEBI" id="CHEBI:29999"/>
        <dbReference type="ChEBI" id="CHEBI:30616"/>
        <dbReference type="ChEBI" id="CHEBI:83421"/>
        <dbReference type="ChEBI" id="CHEBI:456216"/>
        <dbReference type="EC" id="2.7.11.1"/>
    </reaction>
</comment>
<keyword evidence="10" id="KW-0472">Membrane</keyword>
<protein>
    <recommendedName>
        <fullName evidence="1">non-specific serine/threonine protein kinase</fullName>
        <ecNumber evidence="1">2.7.11.1</ecNumber>
    </recommendedName>
</protein>
<dbReference type="PROSITE" id="PS51178">
    <property type="entry name" value="PASTA"/>
    <property type="match status" value="4"/>
</dbReference>
<dbReference type="InterPro" id="IPR000719">
    <property type="entry name" value="Prot_kinase_dom"/>
</dbReference>
<keyword evidence="4" id="KW-0547">Nucleotide-binding</keyword>
<gene>
    <name evidence="13" type="ORF">SAMN05414137_112155</name>
</gene>
<evidence type="ECO:0000256" key="7">
    <source>
        <dbReference type="ARBA" id="ARBA00047899"/>
    </source>
</evidence>
<dbReference type="CDD" id="cd14014">
    <property type="entry name" value="STKc_PknB_like"/>
    <property type="match status" value="1"/>
</dbReference>
<dbReference type="Gene3D" id="1.10.510.10">
    <property type="entry name" value="Transferase(Phosphotransferase) domain 1"/>
    <property type="match status" value="1"/>
</dbReference>
<name>A0A1H7SQ52_STRJI</name>
<evidence type="ECO:0000259" key="11">
    <source>
        <dbReference type="PROSITE" id="PS50011"/>
    </source>
</evidence>
<accession>A0A1H7SQ52</accession>
<dbReference type="STRING" id="235985.SAMN05414137_112155"/>
<feature type="domain" description="PASTA" evidence="12">
    <location>
        <begin position="592"/>
        <end position="655"/>
    </location>
</feature>
<keyword evidence="3" id="KW-0808">Transferase</keyword>
<evidence type="ECO:0000259" key="12">
    <source>
        <dbReference type="PROSITE" id="PS51178"/>
    </source>
</evidence>
<dbReference type="Pfam" id="PF03793">
    <property type="entry name" value="PASTA"/>
    <property type="match status" value="4"/>
</dbReference>
<dbReference type="PROSITE" id="PS50011">
    <property type="entry name" value="PROTEIN_KINASE_DOM"/>
    <property type="match status" value="1"/>
</dbReference>
<dbReference type="FunFam" id="1.10.510.10:FF:000021">
    <property type="entry name" value="Serine/threonine protein kinase"/>
    <property type="match status" value="1"/>
</dbReference>
<dbReference type="InterPro" id="IPR011009">
    <property type="entry name" value="Kinase-like_dom_sf"/>
</dbReference>
<dbReference type="GO" id="GO:0004674">
    <property type="term" value="F:protein serine/threonine kinase activity"/>
    <property type="evidence" value="ECO:0007669"/>
    <property type="project" value="UniProtKB-KW"/>
</dbReference>
<keyword evidence="10" id="KW-0812">Transmembrane</keyword>
<keyword evidence="10" id="KW-1133">Transmembrane helix</keyword>
<feature type="domain" description="PASTA" evidence="12">
    <location>
        <begin position="457"/>
        <end position="524"/>
    </location>
</feature>
<keyword evidence="14" id="KW-1185">Reference proteome</keyword>
<dbReference type="Proteomes" id="UP000183015">
    <property type="component" value="Unassembled WGS sequence"/>
</dbReference>
<dbReference type="InterPro" id="IPR005543">
    <property type="entry name" value="PASTA_dom"/>
</dbReference>
<dbReference type="eggNOG" id="COG0515">
    <property type="taxonomic scope" value="Bacteria"/>
</dbReference>
<dbReference type="PANTHER" id="PTHR43289:SF34">
    <property type="entry name" value="SERINE_THREONINE-PROTEIN KINASE YBDM-RELATED"/>
    <property type="match status" value="1"/>
</dbReference>
<evidence type="ECO:0000256" key="1">
    <source>
        <dbReference type="ARBA" id="ARBA00012513"/>
    </source>
</evidence>
<dbReference type="SMART" id="SM00740">
    <property type="entry name" value="PASTA"/>
    <property type="match status" value="4"/>
</dbReference>
<evidence type="ECO:0000256" key="2">
    <source>
        <dbReference type="ARBA" id="ARBA00022527"/>
    </source>
</evidence>
<dbReference type="eggNOG" id="COG2815">
    <property type="taxonomic scope" value="Bacteria"/>
</dbReference>
<dbReference type="CDD" id="cd06577">
    <property type="entry name" value="PASTA_pknB"/>
    <property type="match status" value="4"/>
</dbReference>
<evidence type="ECO:0000256" key="4">
    <source>
        <dbReference type="ARBA" id="ARBA00022741"/>
    </source>
</evidence>
<reference evidence="14" key="1">
    <citation type="submission" date="2016-10" db="EMBL/GenBank/DDBJ databases">
        <authorList>
            <person name="Varghese N."/>
        </authorList>
    </citation>
    <scope>NUCLEOTIDE SEQUENCE [LARGE SCALE GENOMIC DNA]</scope>
    <source>
        <strain evidence="14">DSM 45096 / BCRC 16803 / CGMCC 4.1857 / CIP 109030 / JCM 12277 / KCTC 19219 / NBRC 100920 / 33214</strain>
    </source>
</reference>
<dbReference type="InterPro" id="IPR008271">
    <property type="entry name" value="Ser/Thr_kinase_AS"/>
</dbReference>
<dbReference type="SUPFAM" id="SSF56112">
    <property type="entry name" value="Protein kinase-like (PK-like)"/>
    <property type="match status" value="1"/>
</dbReference>
<evidence type="ECO:0000256" key="9">
    <source>
        <dbReference type="SAM" id="MobiDB-lite"/>
    </source>
</evidence>
<organism evidence="13 14">
    <name type="scientific">Streptacidiphilus jiangxiensis</name>
    <dbReference type="NCBI Taxonomy" id="235985"/>
    <lineage>
        <taxon>Bacteria</taxon>
        <taxon>Bacillati</taxon>
        <taxon>Actinomycetota</taxon>
        <taxon>Actinomycetes</taxon>
        <taxon>Kitasatosporales</taxon>
        <taxon>Streptomycetaceae</taxon>
        <taxon>Streptacidiphilus</taxon>
    </lineage>
</organism>
<dbReference type="Gene3D" id="3.30.10.20">
    <property type="match status" value="4"/>
</dbReference>
<evidence type="ECO:0000313" key="14">
    <source>
        <dbReference type="Proteomes" id="UP000183015"/>
    </source>
</evidence>
<dbReference type="EMBL" id="FOAZ01000012">
    <property type="protein sequence ID" value="SEL74731.1"/>
    <property type="molecule type" value="Genomic_DNA"/>
</dbReference>
<feature type="region of interest" description="Disordered" evidence="9">
    <location>
        <begin position="303"/>
        <end position="324"/>
    </location>
</feature>
<evidence type="ECO:0000256" key="10">
    <source>
        <dbReference type="SAM" id="Phobius"/>
    </source>
</evidence>
<dbReference type="AlphaFoldDB" id="A0A1H7SQ52"/>
<dbReference type="PROSITE" id="PS00108">
    <property type="entry name" value="PROTEIN_KINASE_ST"/>
    <property type="match status" value="1"/>
</dbReference>
<proteinExistence type="predicted"/>
<dbReference type="GO" id="GO:0045717">
    <property type="term" value="P:negative regulation of fatty acid biosynthetic process"/>
    <property type="evidence" value="ECO:0007669"/>
    <property type="project" value="UniProtKB-ARBA"/>
</dbReference>
<evidence type="ECO:0000256" key="5">
    <source>
        <dbReference type="ARBA" id="ARBA00022777"/>
    </source>
</evidence>
<evidence type="ECO:0000256" key="6">
    <source>
        <dbReference type="ARBA" id="ARBA00022840"/>
    </source>
</evidence>
<dbReference type="Pfam" id="PF00069">
    <property type="entry name" value="Pkinase"/>
    <property type="match status" value="1"/>
</dbReference>
<feature type="transmembrane region" description="Helical" evidence="10">
    <location>
        <begin position="367"/>
        <end position="388"/>
    </location>
</feature>
<dbReference type="GO" id="GO:0005524">
    <property type="term" value="F:ATP binding"/>
    <property type="evidence" value="ECO:0007669"/>
    <property type="project" value="UniProtKB-KW"/>
</dbReference>
<dbReference type="SMART" id="SM00220">
    <property type="entry name" value="S_TKc"/>
    <property type="match status" value="1"/>
</dbReference>
<dbReference type="FunFam" id="3.30.200.20:FF:000035">
    <property type="entry name" value="Serine/threonine protein kinase Stk1"/>
    <property type="match status" value="1"/>
</dbReference>
<feature type="domain" description="PASTA" evidence="12">
    <location>
        <begin position="390"/>
        <end position="456"/>
    </location>
</feature>
<keyword evidence="2 13" id="KW-0723">Serine/threonine-protein kinase</keyword>
<evidence type="ECO:0000256" key="3">
    <source>
        <dbReference type="ARBA" id="ARBA00022679"/>
    </source>
</evidence>
<evidence type="ECO:0000313" key="13">
    <source>
        <dbReference type="EMBL" id="SEL74731.1"/>
    </source>
</evidence>
<dbReference type="NCBIfam" id="NF033483">
    <property type="entry name" value="PknB_PASTA_kin"/>
    <property type="match status" value="1"/>
</dbReference>
<comment type="catalytic activity">
    <reaction evidence="7">
        <text>L-threonyl-[protein] + ATP = O-phospho-L-threonyl-[protein] + ADP + H(+)</text>
        <dbReference type="Rhea" id="RHEA:46608"/>
        <dbReference type="Rhea" id="RHEA-COMP:11060"/>
        <dbReference type="Rhea" id="RHEA-COMP:11605"/>
        <dbReference type="ChEBI" id="CHEBI:15378"/>
        <dbReference type="ChEBI" id="CHEBI:30013"/>
        <dbReference type="ChEBI" id="CHEBI:30616"/>
        <dbReference type="ChEBI" id="CHEBI:61977"/>
        <dbReference type="ChEBI" id="CHEBI:456216"/>
        <dbReference type="EC" id="2.7.11.1"/>
    </reaction>
</comment>
<sequence length="655" mass="69242">MEAQAEVPRPPTLLRVDVTLQDPLIGRVLDGRYRVEQRIAVGGMATVYRGVDTRLDRVVALKVMHPGFAADPEFVERFIREAKAVAKLSHPNVVGVFDQGEDHTAAPPVVFLAMEYVPGWTLRDLLRDRGALSPRTALDILEPVLAALGAAHRAGLVHRDVKPENVLLTEDGRVKVADFGLVRAVNGQTAATTQQVMGTVSYLAPEQIERGAADPRTDVYACGVLLYEMLTGAKPHTGESPMHVIYQHLSTDVPPPSERVPGLAEQLDAITLASTSRDASRRPADAVELLAALQHIRRGLTPAQLDAEPGTPGPQGSPTTVLPPVERTSIMDPALLRELPADFVMPRHEEPERPPVVRRRRGGRPRWVLPTGVVLVLAVLLAGLTWALNGGLYTSVPGVLGEPQQTAMQTLQHAGFTVQVTQDFSATVPKGSVIGTDPGPGAHVRKDATVTVDVSKGAQRPTVPTLAGKSVDDAIKALQQAGLAVGSRQQQGDATIPAGSVVGTDPAAGTQVAANTPVNLIISSGPQPVDLPDVTGESIDQATSDLQQAGFQVRIAPDQVFSDQDAGTVASMSPPAGQSQQGVTVTLTISKGQQQATVPDVTGLSEKDAQRKLKQAGFKVRSLGFSLFGTPTVHSQNPGGNGQAALGSTVTIWVY</sequence>
<dbReference type="EC" id="2.7.11.1" evidence="1"/>
<feature type="domain" description="PASTA" evidence="12">
    <location>
        <begin position="525"/>
        <end position="591"/>
    </location>
</feature>
<keyword evidence="6" id="KW-0067">ATP-binding</keyword>
<feature type="domain" description="Protein kinase" evidence="11">
    <location>
        <begin position="33"/>
        <end position="298"/>
    </location>
</feature>
<keyword evidence="5 13" id="KW-0418">Kinase</keyword>
<dbReference type="PANTHER" id="PTHR43289">
    <property type="entry name" value="MITOGEN-ACTIVATED PROTEIN KINASE KINASE KINASE 20-RELATED"/>
    <property type="match status" value="1"/>
</dbReference>